<evidence type="ECO:0000256" key="2">
    <source>
        <dbReference type="ARBA" id="ARBA00022692"/>
    </source>
</evidence>
<feature type="transmembrane region" description="Helical" evidence="5">
    <location>
        <begin position="490"/>
        <end position="511"/>
    </location>
</feature>
<evidence type="ECO:0000259" key="6">
    <source>
        <dbReference type="Pfam" id="PF12698"/>
    </source>
</evidence>
<keyword evidence="8" id="KW-1185">Reference proteome</keyword>
<dbReference type="AlphaFoldDB" id="A0A1G5XD06"/>
<evidence type="ECO:0000256" key="5">
    <source>
        <dbReference type="SAM" id="Phobius"/>
    </source>
</evidence>
<feature type="domain" description="ABC-2 type transporter transmembrane" evidence="6">
    <location>
        <begin position="37"/>
        <end position="178"/>
    </location>
</feature>
<dbReference type="RefSeq" id="WP_149732572.1">
    <property type="nucleotide sequence ID" value="NZ_FMXB01000020.1"/>
</dbReference>
<dbReference type="Pfam" id="PF12698">
    <property type="entry name" value="ABC2_membrane_3"/>
    <property type="match status" value="2"/>
</dbReference>
<dbReference type="GO" id="GO:0140359">
    <property type="term" value="F:ABC-type transporter activity"/>
    <property type="evidence" value="ECO:0007669"/>
    <property type="project" value="InterPro"/>
</dbReference>
<dbReference type="InterPro" id="IPR017501">
    <property type="entry name" value="Phage_infect_YhgE_C"/>
</dbReference>
<evidence type="ECO:0000256" key="4">
    <source>
        <dbReference type="ARBA" id="ARBA00023136"/>
    </source>
</evidence>
<keyword evidence="2 5" id="KW-0812">Transmembrane</keyword>
<comment type="subcellular location">
    <subcellularLocation>
        <location evidence="1">Membrane</location>
        <topology evidence="1">Multi-pass membrane protein</topology>
    </subcellularLocation>
</comment>
<dbReference type="InterPro" id="IPR051328">
    <property type="entry name" value="T7SS_ABC-Transporter"/>
</dbReference>
<feature type="transmembrane region" description="Helical" evidence="5">
    <location>
        <begin position="424"/>
        <end position="441"/>
    </location>
</feature>
<proteinExistence type="predicted"/>
<sequence length="617" mass="65555">MGFQDLLKFRKDTRNNIFEIIRKDAKSAVSNPIVILVLIAIIILPSLYGLINIYACWDPYENTNHVQFAIANDDLGASYQGVDIHAGYDLVEMLKNNTKFEWVFVTSDELREGIHNGTYYAGIIVPANFSESIVSITTDDPHSAVLEYRVNEKTNPVAAKLTDAAAKEVYNNINAEIVTFINLAAYNKLGELQSGLASGASQLASGGVLLSNGAGQVGSGASQLVSGANQLSSGANQLSSGANDLATGASQVADGAGQVAGGTGQAASTVNQVTGEISQVTEYIKDGSSSQAVKDEMDKINEKSQNVSQKVNQLNDGAHQVADGAGAVSSGAMSLSGGASQLSGGVDQLSQGSVSLAAGAQLLANSAATALFTASSSLSGAASGLDAVTGLNESQVGDYFYAPVKLDRHEEFSTSNYGSQVSPFYLALCMWVGALITCVMLKTGSSVGTRYRPHEVYLGKLVLFNTLAILQTTVTLIGCFILGIDISNPLMFIFSCYFVALAFMMLIYSLISVFGDVGKGIVIILLVFQISGTGGIYPVEIMNEIFGIIYPYLPMTHAINLIRESQLGLIWANYIPSFLVLLALGLVIPIIAFVLKRSFDKHTKYFEDKLEEADLFN</sequence>
<dbReference type="NCBIfam" id="TIGR03062">
    <property type="entry name" value="pip_yhgE_Cterm"/>
    <property type="match status" value="1"/>
</dbReference>
<dbReference type="InterPro" id="IPR017500">
    <property type="entry name" value="Phage_infect_YhgE_N"/>
</dbReference>
<feature type="transmembrane region" description="Helical" evidence="5">
    <location>
        <begin position="570"/>
        <end position="595"/>
    </location>
</feature>
<feature type="domain" description="ABC-2 type transporter transmembrane" evidence="6">
    <location>
        <begin position="290"/>
        <end position="593"/>
    </location>
</feature>
<evidence type="ECO:0000256" key="3">
    <source>
        <dbReference type="ARBA" id="ARBA00022989"/>
    </source>
</evidence>
<dbReference type="PANTHER" id="PTHR43077">
    <property type="entry name" value="TRANSPORT PERMEASE YVFS-RELATED"/>
    <property type="match status" value="1"/>
</dbReference>
<gene>
    <name evidence="7" type="ORF">SAMN02910315_02083</name>
</gene>
<reference evidence="7 8" key="1">
    <citation type="submission" date="2016-10" db="EMBL/GenBank/DDBJ databases">
        <authorList>
            <person name="Varghese N."/>
            <person name="Submissions S."/>
        </authorList>
    </citation>
    <scope>NUCLEOTIDE SEQUENCE [LARGE SCALE GENOMIC DNA]</scope>
    <source>
        <strain evidence="7 8">DSM 16643</strain>
    </source>
</reference>
<dbReference type="InterPro" id="IPR013525">
    <property type="entry name" value="ABC2_TM"/>
</dbReference>
<accession>A0A1G5XD06</accession>
<protein>
    <submittedName>
        <fullName evidence="7">Putative membrane protein</fullName>
    </submittedName>
</protein>
<evidence type="ECO:0000256" key="1">
    <source>
        <dbReference type="ARBA" id="ARBA00004141"/>
    </source>
</evidence>
<evidence type="ECO:0000313" key="7">
    <source>
        <dbReference type="EMBL" id="SDA67435.1"/>
    </source>
</evidence>
<keyword evidence="3 5" id="KW-1133">Transmembrane helix</keyword>
<dbReference type="EMBL" id="FMXB01000020">
    <property type="protein sequence ID" value="SDA67435.1"/>
    <property type="molecule type" value="Genomic_DNA"/>
</dbReference>
<feature type="transmembrane region" description="Helical" evidence="5">
    <location>
        <begin position="33"/>
        <end position="55"/>
    </location>
</feature>
<dbReference type="Gene3D" id="3.40.1710.10">
    <property type="entry name" value="abc type-2 transporter like domain"/>
    <property type="match status" value="1"/>
</dbReference>
<name>A0A1G5XD06_9EURY</name>
<keyword evidence="4 5" id="KW-0472">Membrane</keyword>
<dbReference type="Proteomes" id="UP000323439">
    <property type="component" value="Unassembled WGS sequence"/>
</dbReference>
<dbReference type="SUPFAM" id="SSF58104">
    <property type="entry name" value="Methyl-accepting chemotaxis protein (MCP) signaling domain"/>
    <property type="match status" value="1"/>
</dbReference>
<evidence type="ECO:0000313" key="8">
    <source>
        <dbReference type="Proteomes" id="UP000323439"/>
    </source>
</evidence>
<feature type="transmembrane region" description="Helical" evidence="5">
    <location>
        <begin position="462"/>
        <end position="484"/>
    </location>
</feature>
<dbReference type="InterPro" id="IPR023908">
    <property type="entry name" value="xxxLxxG_rpt"/>
</dbReference>
<dbReference type="NCBIfam" id="TIGR03061">
    <property type="entry name" value="pip_yhgE_Nterm"/>
    <property type="match status" value="1"/>
</dbReference>
<dbReference type="OrthoDB" id="82359at2157"/>
<dbReference type="GO" id="GO:0016020">
    <property type="term" value="C:membrane"/>
    <property type="evidence" value="ECO:0007669"/>
    <property type="project" value="UniProtKB-SubCell"/>
</dbReference>
<dbReference type="PANTHER" id="PTHR43077:SF10">
    <property type="entry name" value="TRANSPORT PERMEASE PROTEIN"/>
    <property type="match status" value="1"/>
</dbReference>
<dbReference type="NCBIfam" id="TIGR03057">
    <property type="entry name" value="xxxLxxG_by_4"/>
    <property type="match status" value="4"/>
</dbReference>
<dbReference type="Gene3D" id="1.10.287.950">
    <property type="entry name" value="Methyl-accepting chemotaxis protein"/>
    <property type="match status" value="1"/>
</dbReference>
<organism evidence="7 8">
    <name type="scientific">Methanobrevibacter millerae</name>
    <dbReference type="NCBI Taxonomy" id="230361"/>
    <lineage>
        <taxon>Archaea</taxon>
        <taxon>Methanobacteriati</taxon>
        <taxon>Methanobacteriota</taxon>
        <taxon>Methanomada group</taxon>
        <taxon>Methanobacteria</taxon>
        <taxon>Methanobacteriales</taxon>
        <taxon>Methanobacteriaceae</taxon>
        <taxon>Methanobrevibacter</taxon>
    </lineage>
</organism>
<feature type="transmembrane region" description="Helical" evidence="5">
    <location>
        <begin position="523"/>
        <end position="550"/>
    </location>
</feature>